<feature type="signal peptide" evidence="8">
    <location>
        <begin position="1"/>
        <end position="20"/>
    </location>
</feature>
<evidence type="ECO:0000256" key="3">
    <source>
        <dbReference type="ARBA" id="ARBA00022679"/>
    </source>
</evidence>
<evidence type="ECO:0000256" key="6">
    <source>
        <dbReference type="ARBA" id="ARBA00023316"/>
    </source>
</evidence>
<evidence type="ECO:0000256" key="4">
    <source>
        <dbReference type="ARBA" id="ARBA00022960"/>
    </source>
</evidence>
<feature type="domain" description="L,D-TPase catalytic" evidence="9">
    <location>
        <begin position="199"/>
        <end position="332"/>
    </location>
</feature>
<evidence type="ECO:0000259" key="9">
    <source>
        <dbReference type="PROSITE" id="PS52029"/>
    </source>
</evidence>
<keyword evidence="4 7" id="KW-0133">Cell shape</keyword>
<dbReference type="Pfam" id="PF01471">
    <property type="entry name" value="PG_binding_1"/>
    <property type="match status" value="1"/>
</dbReference>
<dbReference type="InterPro" id="IPR002477">
    <property type="entry name" value="Peptidoglycan-bd-like"/>
</dbReference>
<protein>
    <submittedName>
        <fullName evidence="10">L,D-transpeptidase</fullName>
    </submittedName>
</protein>
<keyword evidence="8" id="KW-0732">Signal</keyword>
<comment type="pathway">
    <text evidence="1 7">Cell wall biogenesis; peptidoglycan biosynthesis.</text>
</comment>
<dbReference type="Proteomes" id="UP000759103">
    <property type="component" value="Unassembled WGS sequence"/>
</dbReference>
<reference evidence="10 11" key="1">
    <citation type="submission" date="2021-07" db="EMBL/GenBank/DDBJ databases">
        <title>Sphingomonas sp.</title>
        <authorList>
            <person name="Feng G."/>
            <person name="Li J."/>
            <person name="Pan M."/>
        </authorList>
    </citation>
    <scope>NUCLEOTIDE SEQUENCE [LARGE SCALE GENOMIC DNA]</scope>
    <source>
        <strain evidence="10 11">RRHST34</strain>
    </source>
</reference>
<keyword evidence="6 7" id="KW-0961">Cell wall biogenesis/degradation</keyword>
<name>A0ABS7BR89_9SPHN</name>
<dbReference type="InterPro" id="IPR050979">
    <property type="entry name" value="LD-transpeptidase"/>
</dbReference>
<feature type="chain" id="PRO_5047016546" evidence="8">
    <location>
        <begin position="21"/>
        <end position="333"/>
    </location>
</feature>
<gene>
    <name evidence="10" type="ORF">KZ820_15310</name>
</gene>
<organism evidence="10 11">
    <name type="scientific">Sphingomonas citri</name>
    <dbReference type="NCBI Taxonomy" id="2862499"/>
    <lineage>
        <taxon>Bacteria</taxon>
        <taxon>Pseudomonadati</taxon>
        <taxon>Pseudomonadota</taxon>
        <taxon>Alphaproteobacteria</taxon>
        <taxon>Sphingomonadales</taxon>
        <taxon>Sphingomonadaceae</taxon>
        <taxon>Sphingomonas</taxon>
    </lineage>
</organism>
<dbReference type="PANTHER" id="PTHR30582:SF30">
    <property type="entry name" value="BLR4375 PROTEIN"/>
    <property type="match status" value="1"/>
</dbReference>
<dbReference type="InterPro" id="IPR036365">
    <property type="entry name" value="PGBD-like_sf"/>
</dbReference>
<evidence type="ECO:0000313" key="11">
    <source>
        <dbReference type="Proteomes" id="UP000759103"/>
    </source>
</evidence>
<dbReference type="CDD" id="cd16913">
    <property type="entry name" value="YkuD_like"/>
    <property type="match status" value="1"/>
</dbReference>
<dbReference type="InterPro" id="IPR038063">
    <property type="entry name" value="Transpep_catalytic_dom"/>
</dbReference>
<feature type="active site" description="Nucleophile" evidence="7">
    <location>
        <position position="308"/>
    </location>
</feature>
<evidence type="ECO:0000256" key="7">
    <source>
        <dbReference type="PROSITE-ProRule" id="PRU01373"/>
    </source>
</evidence>
<comment type="similarity">
    <text evidence="2">Belongs to the YkuD family.</text>
</comment>
<dbReference type="SUPFAM" id="SSF47090">
    <property type="entry name" value="PGBD-like"/>
    <property type="match status" value="1"/>
</dbReference>
<keyword evidence="5 7" id="KW-0573">Peptidoglycan synthesis</keyword>
<evidence type="ECO:0000256" key="1">
    <source>
        <dbReference type="ARBA" id="ARBA00004752"/>
    </source>
</evidence>
<keyword evidence="3" id="KW-0808">Transferase</keyword>
<proteinExistence type="inferred from homology"/>
<dbReference type="PROSITE" id="PS52029">
    <property type="entry name" value="LD_TPASE"/>
    <property type="match status" value="1"/>
</dbReference>
<evidence type="ECO:0000256" key="5">
    <source>
        <dbReference type="ARBA" id="ARBA00022984"/>
    </source>
</evidence>
<dbReference type="PANTHER" id="PTHR30582">
    <property type="entry name" value="L,D-TRANSPEPTIDASE"/>
    <property type="match status" value="1"/>
</dbReference>
<evidence type="ECO:0000256" key="8">
    <source>
        <dbReference type="SAM" id="SignalP"/>
    </source>
</evidence>
<dbReference type="Gene3D" id="1.10.101.10">
    <property type="entry name" value="PGBD-like superfamily/PGBD"/>
    <property type="match status" value="1"/>
</dbReference>
<dbReference type="Pfam" id="PF03734">
    <property type="entry name" value="YkuD"/>
    <property type="match status" value="1"/>
</dbReference>
<feature type="active site" description="Proton donor/acceptor" evidence="7">
    <location>
        <position position="292"/>
    </location>
</feature>
<evidence type="ECO:0000256" key="2">
    <source>
        <dbReference type="ARBA" id="ARBA00005992"/>
    </source>
</evidence>
<accession>A0ABS7BR89</accession>
<dbReference type="InterPro" id="IPR005490">
    <property type="entry name" value="LD_TPept_cat_dom"/>
</dbReference>
<dbReference type="InterPro" id="IPR036366">
    <property type="entry name" value="PGBDSf"/>
</dbReference>
<dbReference type="Gene3D" id="2.40.440.10">
    <property type="entry name" value="L,D-transpeptidase catalytic domain-like"/>
    <property type="match status" value="1"/>
</dbReference>
<dbReference type="EMBL" id="JAHXZN010000005">
    <property type="protein sequence ID" value="MBW6532109.1"/>
    <property type="molecule type" value="Genomic_DNA"/>
</dbReference>
<sequence>MRSKFLLTAAVAALSPLAAAAQAPAAAPPLDRDILHVQVILDHLGFAPGILDGRGGQSLELALRGFQESRGLPKTGKPDAATMRALYPYRAARPTVTIKLTADMVRGPFLGAIPHDYNKQAELPTLGYRSPMEKLAEMFHTTPAVLMALNSPATRIAQGATVTFPNALPTSRNYPGDIKPEWRQTLTMLNVDAASPQGDSIVVDKSEGSLRVLDKAGKLIAQFPVTTGSQHDPLPLGTWKILGKDYNPKFHYNPALFWDAKKNDEKAMLPPGPNGPVGVVWIDLSKPHYGIHGTPEPATIGRSESHGCIRMANWDVARLTLMIGNGAKAVFQA</sequence>
<evidence type="ECO:0000313" key="10">
    <source>
        <dbReference type="EMBL" id="MBW6532109.1"/>
    </source>
</evidence>
<comment type="caution">
    <text evidence="10">The sequence shown here is derived from an EMBL/GenBank/DDBJ whole genome shotgun (WGS) entry which is preliminary data.</text>
</comment>
<dbReference type="SUPFAM" id="SSF141523">
    <property type="entry name" value="L,D-transpeptidase catalytic domain-like"/>
    <property type="match status" value="1"/>
</dbReference>
<keyword evidence="11" id="KW-1185">Reference proteome</keyword>
<dbReference type="RefSeq" id="WP_219749452.1">
    <property type="nucleotide sequence ID" value="NZ_JAHXZN010000005.1"/>
</dbReference>